<dbReference type="Pfam" id="PF05450">
    <property type="entry name" value="Nicastrin"/>
    <property type="match status" value="1"/>
</dbReference>
<comment type="caution">
    <text evidence="3">The sequence shown here is derived from an EMBL/GenBank/DDBJ whole genome shotgun (WGS) entry which is preliminary data.</text>
</comment>
<keyword evidence="2" id="KW-0732">Signal</keyword>
<reference evidence="3 4" key="1">
    <citation type="journal article" date="2019" name="PLoS Negl. Trop. Dis.">
        <title>Whole genome sequencing of Entamoeba nuttalli reveals mammalian host-related molecular signatures and a novel octapeptide-repeat surface protein.</title>
        <authorList>
            <person name="Tanaka M."/>
            <person name="Makiuchi T."/>
            <person name="Komiyama T."/>
            <person name="Shiina T."/>
            <person name="Osaki K."/>
            <person name="Tachibana H."/>
        </authorList>
    </citation>
    <scope>NUCLEOTIDE SEQUENCE [LARGE SCALE GENOMIC DNA]</scope>
    <source>
        <strain evidence="3 4">P19-061405</strain>
    </source>
</reference>
<name>A0ABQ0DKB3_9EUKA</name>
<feature type="signal peptide" evidence="2">
    <location>
        <begin position="1"/>
        <end position="15"/>
    </location>
</feature>
<dbReference type="InterPro" id="IPR008710">
    <property type="entry name" value="Nicastrin"/>
</dbReference>
<sequence length="536" mass="60950">MIELLLLFFLFYCYSEKIDLKKNRLDVVKDKLNNVIDSTTAYLLLNNDKMIGSYGRKKLINGKVIHLPTEEEIQVWKKSNDYNGILVVPDHLLDSVHLNLFEQLKVQGVLFYDSNSTHYVSQDYRSSFNPNASEVAWKKYTYPIMFTPTSVVYFTQNNGYLQIEDEMLADGDSEICLRRGMCQPIGGQSLVGRLVENHLSESILLSAQLDGVSIFRDATPAHEQIVSGEATLLSVLETLRPLMKGAKKGIDFGFFEGETFGNMGSKTFAKSNDSYSHIIHFGPLGLTEGRLFVYSKDQVPQDVHKRIVNKTNEYPHCALNSFKNGIKMYLSDHEELYKGNIGTHQDYLPYITELCDNIESITQIILQIIFNRSDIETLQKELGIQYDCEKYHRLYHCLAYDLSCDYFNETIGIIQGNSNSYSSIYRETKITPRSKAIHDYLNRIVTMGVCKEECDTSIKNGTVTYLGSYGSDIDISKNKVVGSSGDAWTESNWKQVKLTFYQPRTFGDVTLITLGVGLTLMTIIAFFTVIFKLNLL</sequence>
<dbReference type="PANTHER" id="PTHR21092:SF0">
    <property type="entry name" value="NICASTRIN"/>
    <property type="match status" value="1"/>
</dbReference>
<dbReference type="Gene3D" id="3.40.630.10">
    <property type="entry name" value="Zn peptidases"/>
    <property type="match status" value="1"/>
</dbReference>
<evidence type="ECO:0000313" key="4">
    <source>
        <dbReference type="Proteomes" id="UP001628156"/>
    </source>
</evidence>
<keyword evidence="4" id="KW-1185">Reference proteome</keyword>
<keyword evidence="1" id="KW-0812">Transmembrane</keyword>
<organism evidence="3 4">
    <name type="scientific">Entamoeba nuttalli</name>
    <dbReference type="NCBI Taxonomy" id="412467"/>
    <lineage>
        <taxon>Eukaryota</taxon>
        <taxon>Amoebozoa</taxon>
        <taxon>Evosea</taxon>
        <taxon>Archamoebae</taxon>
        <taxon>Mastigamoebida</taxon>
        <taxon>Entamoebidae</taxon>
        <taxon>Entamoeba</taxon>
    </lineage>
</organism>
<keyword evidence="1" id="KW-1133">Transmembrane helix</keyword>
<evidence type="ECO:0000256" key="2">
    <source>
        <dbReference type="SAM" id="SignalP"/>
    </source>
</evidence>
<dbReference type="SUPFAM" id="SSF53187">
    <property type="entry name" value="Zn-dependent exopeptidases"/>
    <property type="match status" value="1"/>
</dbReference>
<dbReference type="PANTHER" id="PTHR21092">
    <property type="entry name" value="NICASTRIN"/>
    <property type="match status" value="1"/>
</dbReference>
<feature type="chain" id="PRO_5046100487" description="Nicastrin" evidence="2">
    <location>
        <begin position="16"/>
        <end position="536"/>
    </location>
</feature>
<evidence type="ECO:0000313" key="3">
    <source>
        <dbReference type="EMBL" id="GAB1223251.1"/>
    </source>
</evidence>
<keyword evidence="1" id="KW-0472">Membrane</keyword>
<protein>
    <recommendedName>
        <fullName evidence="5">Nicastrin</fullName>
    </recommendedName>
</protein>
<feature type="transmembrane region" description="Helical" evidence="1">
    <location>
        <begin position="509"/>
        <end position="531"/>
    </location>
</feature>
<evidence type="ECO:0008006" key="5">
    <source>
        <dbReference type="Google" id="ProtNLM"/>
    </source>
</evidence>
<proteinExistence type="predicted"/>
<gene>
    <name evidence="3" type="ORF">ENUP19_0139G0039</name>
</gene>
<accession>A0ABQ0DKB3</accession>
<dbReference type="Proteomes" id="UP001628156">
    <property type="component" value="Unassembled WGS sequence"/>
</dbReference>
<evidence type="ECO:0000256" key="1">
    <source>
        <dbReference type="SAM" id="Phobius"/>
    </source>
</evidence>
<dbReference type="EMBL" id="BAAFRS010000139">
    <property type="protein sequence ID" value="GAB1223251.1"/>
    <property type="molecule type" value="Genomic_DNA"/>
</dbReference>